<dbReference type="SMART" id="SM00401">
    <property type="entry name" value="ZnF_GATA"/>
    <property type="match status" value="1"/>
</dbReference>
<keyword evidence="1" id="KW-0479">Metal-binding</keyword>
<keyword evidence="11" id="KW-1185">Reference proteome</keyword>
<evidence type="ECO:0000256" key="1">
    <source>
        <dbReference type="ARBA" id="ARBA00022723"/>
    </source>
</evidence>
<feature type="compositionally biased region" description="Basic residues" evidence="8">
    <location>
        <begin position="240"/>
        <end position="252"/>
    </location>
</feature>
<feature type="region of interest" description="Disordered" evidence="8">
    <location>
        <begin position="216"/>
        <end position="270"/>
    </location>
</feature>
<feature type="domain" description="GATA-type" evidence="9">
    <location>
        <begin position="174"/>
        <end position="210"/>
    </location>
</feature>
<dbReference type="Pfam" id="PF00320">
    <property type="entry name" value="GATA"/>
    <property type="match status" value="1"/>
</dbReference>
<evidence type="ECO:0000313" key="10">
    <source>
        <dbReference type="EMBL" id="QCE13511.1"/>
    </source>
</evidence>
<organism evidence="10 11">
    <name type="scientific">Vigna unguiculata</name>
    <name type="common">Cowpea</name>
    <dbReference type="NCBI Taxonomy" id="3917"/>
    <lineage>
        <taxon>Eukaryota</taxon>
        <taxon>Viridiplantae</taxon>
        <taxon>Streptophyta</taxon>
        <taxon>Embryophyta</taxon>
        <taxon>Tracheophyta</taxon>
        <taxon>Spermatophyta</taxon>
        <taxon>Magnoliopsida</taxon>
        <taxon>eudicotyledons</taxon>
        <taxon>Gunneridae</taxon>
        <taxon>Pentapetalae</taxon>
        <taxon>rosids</taxon>
        <taxon>fabids</taxon>
        <taxon>Fabales</taxon>
        <taxon>Fabaceae</taxon>
        <taxon>Papilionoideae</taxon>
        <taxon>50 kb inversion clade</taxon>
        <taxon>NPAAA clade</taxon>
        <taxon>indigoferoid/millettioid clade</taxon>
        <taxon>Phaseoleae</taxon>
        <taxon>Vigna</taxon>
    </lineage>
</organism>
<dbReference type="EMBL" id="CP039355">
    <property type="protein sequence ID" value="QCE13511.1"/>
    <property type="molecule type" value="Genomic_DNA"/>
</dbReference>
<reference evidence="10 11" key="1">
    <citation type="submission" date="2019-04" db="EMBL/GenBank/DDBJ databases">
        <title>An improved genome assembly and genetic linkage map for asparagus bean, Vigna unguiculata ssp. sesquipedialis.</title>
        <authorList>
            <person name="Xia Q."/>
            <person name="Zhang R."/>
            <person name="Dong Y."/>
        </authorList>
    </citation>
    <scope>NUCLEOTIDE SEQUENCE [LARGE SCALE GENOMIC DNA]</scope>
    <source>
        <tissue evidence="10">Leaf</tissue>
    </source>
</reference>
<dbReference type="AlphaFoldDB" id="A0A4D6NKP5"/>
<dbReference type="GO" id="GO:0043565">
    <property type="term" value="F:sequence-specific DNA binding"/>
    <property type="evidence" value="ECO:0007669"/>
    <property type="project" value="InterPro"/>
</dbReference>
<dbReference type="SUPFAM" id="SSF57716">
    <property type="entry name" value="Glucocorticoid receptor-like (DNA-binding domain)"/>
    <property type="match status" value="1"/>
</dbReference>
<dbReference type="Gene3D" id="3.30.50.10">
    <property type="entry name" value="Erythroid Transcription Factor GATA-1, subunit A"/>
    <property type="match status" value="1"/>
</dbReference>
<keyword evidence="6" id="KW-0804">Transcription</keyword>
<dbReference type="InterPro" id="IPR052138">
    <property type="entry name" value="GATA_ZnFinger_Domain"/>
</dbReference>
<keyword evidence="4" id="KW-0805">Transcription regulation</keyword>
<dbReference type="Gramene" id="Vigun09g032800.1.v1.2">
    <property type="protein sequence ID" value="Vigun09g032800.1.v1.2"/>
    <property type="gene ID" value="Vigun09g032800.v1.2"/>
</dbReference>
<dbReference type="CDD" id="cd00202">
    <property type="entry name" value="ZnF_GATA"/>
    <property type="match status" value="1"/>
</dbReference>
<dbReference type="InterPro" id="IPR013088">
    <property type="entry name" value="Znf_NHR/GATA"/>
</dbReference>
<accession>A0A4D6NKP5</accession>
<dbReference type="PROSITE" id="PS00344">
    <property type="entry name" value="GATA_ZN_FINGER_1"/>
    <property type="match status" value="1"/>
</dbReference>
<evidence type="ECO:0000256" key="2">
    <source>
        <dbReference type="ARBA" id="ARBA00022771"/>
    </source>
</evidence>
<sequence length="316" mass="35053">MHEPMIPTYRYSVVSSPMSIDLNEDQDHTHTLFSTIHQASSSSSSLSTSVLFNPDQDQGRFCYCESKHLQEAQKIVCFSGSWDNPAEKIENGSDLKLRLWKKEECDGLLGEDSSTNWMPPKMRMVRKIMVSDQTVSHIADISNSKQIKAKEKNPTLSQLVTDDSNYNSSSNKNSATARVCVDCHTSKTPLWRTGPTGPKSLCNACGIRQRKARRAIAAAAATTTGNGTNRSEAKKSEARKGKKLRSKGKKSKTGGAPVPLKKKHKPAKHRKKFGAFEDLSVRFQQVFPQDEKEAAILLMALSHGLLHGFPSDRYLS</sequence>
<dbReference type="OrthoDB" id="2162994at2759"/>
<feature type="compositionally biased region" description="Basic residues" evidence="8">
    <location>
        <begin position="260"/>
        <end position="270"/>
    </location>
</feature>
<keyword evidence="3" id="KW-0862">Zinc</keyword>
<evidence type="ECO:0000256" key="5">
    <source>
        <dbReference type="ARBA" id="ARBA00023125"/>
    </source>
</evidence>
<protein>
    <recommendedName>
        <fullName evidence="9">GATA-type domain-containing protein</fullName>
    </recommendedName>
</protein>
<proteinExistence type="predicted"/>
<evidence type="ECO:0000256" key="8">
    <source>
        <dbReference type="SAM" id="MobiDB-lite"/>
    </source>
</evidence>
<dbReference type="PROSITE" id="PS50114">
    <property type="entry name" value="GATA_ZN_FINGER_2"/>
    <property type="match status" value="1"/>
</dbReference>
<evidence type="ECO:0000256" key="4">
    <source>
        <dbReference type="ARBA" id="ARBA00023015"/>
    </source>
</evidence>
<dbReference type="Proteomes" id="UP000501690">
    <property type="component" value="Linkage Group LG11"/>
</dbReference>
<name>A0A4D6NKP5_VIGUN</name>
<keyword evidence="2 7" id="KW-0863">Zinc-finger</keyword>
<evidence type="ECO:0000259" key="9">
    <source>
        <dbReference type="PROSITE" id="PS50114"/>
    </source>
</evidence>
<evidence type="ECO:0000256" key="7">
    <source>
        <dbReference type="PROSITE-ProRule" id="PRU00094"/>
    </source>
</evidence>
<keyword evidence="5" id="KW-0238">DNA-binding</keyword>
<dbReference type="PANTHER" id="PTHR47255">
    <property type="entry name" value="GATA TRANSCRIPTION FACTOR 22-RELATED"/>
    <property type="match status" value="1"/>
</dbReference>
<dbReference type="GO" id="GO:0006355">
    <property type="term" value="P:regulation of DNA-templated transcription"/>
    <property type="evidence" value="ECO:0007669"/>
    <property type="project" value="InterPro"/>
</dbReference>
<evidence type="ECO:0000256" key="6">
    <source>
        <dbReference type="ARBA" id="ARBA00023163"/>
    </source>
</evidence>
<dbReference type="PANTHER" id="PTHR47255:SF4">
    <property type="entry name" value="GATA ZINC FINGER DOMAIN-CONTAINING PROTEIN 12"/>
    <property type="match status" value="1"/>
</dbReference>
<gene>
    <name evidence="10" type="ORF">DEO72_LG11g504</name>
</gene>
<evidence type="ECO:0000256" key="3">
    <source>
        <dbReference type="ARBA" id="ARBA00022833"/>
    </source>
</evidence>
<dbReference type="GO" id="GO:0008270">
    <property type="term" value="F:zinc ion binding"/>
    <property type="evidence" value="ECO:0007669"/>
    <property type="project" value="UniProtKB-KW"/>
</dbReference>
<evidence type="ECO:0000313" key="11">
    <source>
        <dbReference type="Proteomes" id="UP000501690"/>
    </source>
</evidence>
<dbReference type="InterPro" id="IPR000679">
    <property type="entry name" value="Znf_GATA"/>
</dbReference>